<accession>A0A9P1M7I6</accession>
<evidence type="ECO:0000256" key="1">
    <source>
        <dbReference type="SAM" id="MobiDB-lite"/>
    </source>
</evidence>
<evidence type="ECO:0000313" key="2">
    <source>
        <dbReference type="EMBL" id="CAI4211330.1"/>
    </source>
</evidence>
<sequence length="515" mass="56929">MESFIHDGIILKNSVGDGRSVDVLYEPQFASTESVVVARQTENINVLGNSEAERFSMDPGTIAFFAFTVDGLTTRTESREPDLKRSLSAQQQSPNPALENVFKRQITRTAFISANICRHPEVSAGKEPEALRLIVSYDPDDQFPDSTKATTQTVIFFEGSAMQSISLSNGPQYGSRRIHDFGSAFTLFVDASDSNRLDGVRRSFCGLQNYATIASVKDDRPTEQMLMSMTTRGLGNLPKQQFWFGGLNSSTSYTGILVRSKQTTVEKRQASGSSTSAVQVFPEFQFQTTEGDNCRVITDLEFCNEVEYAVPVNNNKFSNTTALAKAYDDFARSMYSNFEKVMMQIPCEAPITSRYSLARTCDDCKAAYKRWLCTVAIPRCEDVSSTNPNALLRNARQEFPNGTKLDEAFVNTLRPALLTSRNEWIDETIAPGPYKEILPCDDLCYTLVQSCPASIGFGCPLPDDPRFQNSYGRRSNGQGACNFPISATFVSGSRALAARWLTLAATLIVSLFSVV</sequence>
<evidence type="ECO:0000313" key="3">
    <source>
        <dbReference type="Proteomes" id="UP000838763"/>
    </source>
</evidence>
<dbReference type="Proteomes" id="UP000838763">
    <property type="component" value="Unassembled WGS sequence"/>
</dbReference>
<proteinExistence type="predicted"/>
<dbReference type="GO" id="GO:0005262">
    <property type="term" value="F:calcium channel activity"/>
    <property type="evidence" value="ECO:0007669"/>
    <property type="project" value="InterPro"/>
</dbReference>
<dbReference type="PANTHER" id="PTHR39142">
    <property type="entry name" value="MID1P"/>
    <property type="match status" value="1"/>
</dbReference>
<reference evidence="2" key="1">
    <citation type="submission" date="2022-11" db="EMBL/GenBank/DDBJ databases">
        <authorList>
            <person name="Scott C."/>
            <person name="Bruce N."/>
        </authorList>
    </citation>
    <scope>NUCLEOTIDE SEQUENCE</scope>
</reference>
<name>A0A9P1M7I6_9PEZI</name>
<dbReference type="OrthoDB" id="5405745at2759"/>
<dbReference type="PANTHER" id="PTHR39142:SF1">
    <property type="entry name" value="AEL197CP"/>
    <property type="match status" value="1"/>
</dbReference>
<dbReference type="AlphaFoldDB" id="A0A9P1M7I6"/>
<dbReference type="GO" id="GO:0098703">
    <property type="term" value="P:calcium ion import across plasma membrane"/>
    <property type="evidence" value="ECO:0007669"/>
    <property type="project" value="InterPro"/>
</dbReference>
<keyword evidence="3" id="KW-1185">Reference proteome</keyword>
<evidence type="ECO:0008006" key="4">
    <source>
        <dbReference type="Google" id="ProtNLM"/>
    </source>
</evidence>
<dbReference type="Pfam" id="PF12929">
    <property type="entry name" value="Mid1"/>
    <property type="match status" value="1"/>
</dbReference>
<gene>
    <name evidence="2" type="ORF">PPNO1_LOCUS1125</name>
</gene>
<organism evidence="2 3">
    <name type="scientific">Parascedosporium putredinis</name>
    <dbReference type="NCBI Taxonomy" id="1442378"/>
    <lineage>
        <taxon>Eukaryota</taxon>
        <taxon>Fungi</taxon>
        <taxon>Dikarya</taxon>
        <taxon>Ascomycota</taxon>
        <taxon>Pezizomycotina</taxon>
        <taxon>Sordariomycetes</taxon>
        <taxon>Hypocreomycetidae</taxon>
        <taxon>Microascales</taxon>
        <taxon>Microascaceae</taxon>
        <taxon>Parascedosporium</taxon>
    </lineage>
</organism>
<comment type="caution">
    <text evidence="2">The sequence shown here is derived from an EMBL/GenBank/DDBJ whole genome shotgun (WGS) entry which is preliminary data.</text>
</comment>
<dbReference type="InterPro" id="IPR024338">
    <property type="entry name" value="MID1/Yam8"/>
</dbReference>
<feature type="region of interest" description="Disordered" evidence="1">
    <location>
        <begin position="77"/>
        <end position="97"/>
    </location>
</feature>
<dbReference type="EMBL" id="CALLCH030000001">
    <property type="protein sequence ID" value="CAI4211330.1"/>
    <property type="molecule type" value="Genomic_DNA"/>
</dbReference>
<protein>
    <recommendedName>
        <fullName evidence="4">Calcium influx-promoting protein ehs1</fullName>
    </recommendedName>
</protein>